<reference evidence="2" key="1">
    <citation type="journal article" date="2019" name="Int. J. Syst. Evol. Microbiol.">
        <title>The Global Catalogue of Microorganisms (GCM) 10K type strain sequencing project: providing services to taxonomists for standard genome sequencing and annotation.</title>
        <authorList>
            <consortium name="The Broad Institute Genomics Platform"/>
            <consortium name="The Broad Institute Genome Sequencing Center for Infectious Disease"/>
            <person name="Wu L."/>
            <person name="Ma J."/>
        </authorList>
    </citation>
    <scope>NUCLEOTIDE SEQUENCE [LARGE SCALE GENOMIC DNA]</scope>
    <source>
        <strain evidence="2">CGMCC 1.15339</strain>
    </source>
</reference>
<proteinExistence type="predicted"/>
<accession>A0ABQ1IXY9</accession>
<comment type="caution">
    <text evidence="1">The sequence shown here is derived from an EMBL/GenBank/DDBJ whole genome shotgun (WGS) entry which is preliminary data.</text>
</comment>
<evidence type="ECO:0000313" key="1">
    <source>
        <dbReference type="EMBL" id="GGB53852.1"/>
    </source>
</evidence>
<sequence>MNKTLKDQQTLTITPYDTFKLEVCADNVIGAKSCLIYIYYPELGLLIFAKQCDAPHMAKLQLKALDSLKKRNTI</sequence>
<dbReference type="EMBL" id="BMII01000009">
    <property type="protein sequence ID" value="GGB53852.1"/>
    <property type="molecule type" value="Genomic_DNA"/>
</dbReference>
<dbReference type="RefSeq" id="WP_229706634.1">
    <property type="nucleotide sequence ID" value="NZ_BMII01000009.1"/>
</dbReference>
<dbReference type="Proteomes" id="UP000617555">
    <property type="component" value="Unassembled WGS sequence"/>
</dbReference>
<evidence type="ECO:0000313" key="2">
    <source>
        <dbReference type="Proteomes" id="UP000617555"/>
    </source>
</evidence>
<keyword evidence="2" id="KW-1185">Reference proteome</keyword>
<name>A0ABQ1IXY9_9GAMM</name>
<organism evidence="1 2">
    <name type="scientific">Shewanella inventionis</name>
    <dbReference type="NCBI Taxonomy" id="1738770"/>
    <lineage>
        <taxon>Bacteria</taxon>
        <taxon>Pseudomonadati</taxon>
        <taxon>Pseudomonadota</taxon>
        <taxon>Gammaproteobacteria</taxon>
        <taxon>Alteromonadales</taxon>
        <taxon>Shewanellaceae</taxon>
        <taxon>Shewanella</taxon>
    </lineage>
</organism>
<gene>
    <name evidence="1" type="ORF">GCM10011607_13000</name>
</gene>
<protein>
    <submittedName>
        <fullName evidence="1">Uncharacterized protein</fullName>
    </submittedName>
</protein>